<evidence type="ECO:0008006" key="8">
    <source>
        <dbReference type="Google" id="ProtNLM"/>
    </source>
</evidence>
<evidence type="ECO:0000313" key="7">
    <source>
        <dbReference type="Proteomes" id="UP000000305"/>
    </source>
</evidence>
<name>E9HWM3_DAPPU</name>
<dbReference type="Pfam" id="PF00112">
    <property type="entry name" value="Peptidase_C1"/>
    <property type="match status" value="1"/>
</dbReference>
<protein>
    <recommendedName>
        <fullName evidence="8">Peptidase C1A papain C-terminal domain-containing protein</fullName>
    </recommendedName>
</protein>
<dbReference type="CDD" id="cd02248">
    <property type="entry name" value="Peptidase_C1A"/>
    <property type="match status" value="1"/>
</dbReference>
<dbReference type="HOGENOM" id="CLU_012184_1_2_1"/>
<feature type="signal peptide" evidence="3">
    <location>
        <begin position="1"/>
        <end position="19"/>
    </location>
</feature>
<dbReference type="PANTHER" id="PTHR12411">
    <property type="entry name" value="CYSTEINE PROTEASE FAMILY C1-RELATED"/>
    <property type="match status" value="1"/>
</dbReference>
<dbReference type="KEGG" id="dpx:DAPPUDRAFT_334898"/>
<proteinExistence type="inferred from homology"/>
<dbReference type="FunCoup" id="E9HWM3">
    <property type="interactions" value="106"/>
</dbReference>
<feature type="domain" description="Cathepsin propeptide inhibitor" evidence="5">
    <location>
        <begin position="25"/>
        <end position="82"/>
    </location>
</feature>
<evidence type="ECO:0000256" key="2">
    <source>
        <dbReference type="ARBA" id="ARBA00023157"/>
    </source>
</evidence>
<dbReference type="GO" id="GO:0005764">
    <property type="term" value="C:lysosome"/>
    <property type="evidence" value="ECO:0000318"/>
    <property type="project" value="GO_Central"/>
</dbReference>
<evidence type="ECO:0000256" key="1">
    <source>
        <dbReference type="ARBA" id="ARBA00008455"/>
    </source>
</evidence>
<dbReference type="InterPro" id="IPR013128">
    <property type="entry name" value="Peptidase_C1A"/>
</dbReference>
<keyword evidence="3" id="KW-0732">Signal</keyword>
<dbReference type="SUPFAM" id="SSF54001">
    <property type="entry name" value="Cysteine proteinases"/>
    <property type="match status" value="1"/>
</dbReference>
<feature type="chain" id="PRO_5018542000" description="Peptidase C1A papain C-terminal domain-containing protein" evidence="3">
    <location>
        <begin position="20"/>
        <end position="325"/>
    </location>
</feature>
<dbReference type="InterPro" id="IPR025660">
    <property type="entry name" value="Pept_his_AS"/>
</dbReference>
<reference evidence="6 7" key="1">
    <citation type="journal article" date="2011" name="Science">
        <title>The ecoresponsive genome of Daphnia pulex.</title>
        <authorList>
            <person name="Colbourne J.K."/>
            <person name="Pfrender M.E."/>
            <person name="Gilbert D."/>
            <person name="Thomas W.K."/>
            <person name="Tucker A."/>
            <person name="Oakley T.H."/>
            <person name="Tokishita S."/>
            <person name="Aerts A."/>
            <person name="Arnold G.J."/>
            <person name="Basu M.K."/>
            <person name="Bauer D.J."/>
            <person name="Caceres C.E."/>
            <person name="Carmel L."/>
            <person name="Casola C."/>
            <person name="Choi J.H."/>
            <person name="Detter J.C."/>
            <person name="Dong Q."/>
            <person name="Dusheyko S."/>
            <person name="Eads B.D."/>
            <person name="Frohlich T."/>
            <person name="Geiler-Samerotte K.A."/>
            <person name="Gerlach D."/>
            <person name="Hatcher P."/>
            <person name="Jogdeo S."/>
            <person name="Krijgsveld J."/>
            <person name="Kriventseva E.V."/>
            <person name="Kultz D."/>
            <person name="Laforsch C."/>
            <person name="Lindquist E."/>
            <person name="Lopez J."/>
            <person name="Manak J.R."/>
            <person name="Muller J."/>
            <person name="Pangilinan J."/>
            <person name="Patwardhan R.P."/>
            <person name="Pitluck S."/>
            <person name="Pritham E.J."/>
            <person name="Rechtsteiner A."/>
            <person name="Rho M."/>
            <person name="Rogozin I.B."/>
            <person name="Sakarya O."/>
            <person name="Salamov A."/>
            <person name="Schaack S."/>
            <person name="Shapiro H."/>
            <person name="Shiga Y."/>
            <person name="Skalitzky C."/>
            <person name="Smith Z."/>
            <person name="Souvorov A."/>
            <person name="Sung W."/>
            <person name="Tang Z."/>
            <person name="Tsuchiya D."/>
            <person name="Tu H."/>
            <person name="Vos H."/>
            <person name="Wang M."/>
            <person name="Wolf Y.I."/>
            <person name="Yamagata H."/>
            <person name="Yamada T."/>
            <person name="Ye Y."/>
            <person name="Shaw J.R."/>
            <person name="Andrews J."/>
            <person name="Crease T.J."/>
            <person name="Tang H."/>
            <person name="Lucas S.M."/>
            <person name="Robertson H.M."/>
            <person name="Bork P."/>
            <person name="Koonin E.V."/>
            <person name="Zdobnov E.M."/>
            <person name="Grigoriev I.V."/>
            <person name="Lynch M."/>
            <person name="Boore J.L."/>
        </authorList>
    </citation>
    <scope>NUCLEOTIDE SEQUENCE [LARGE SCALE GENOMIC DNA]</scope>
</reference>
<keyword evidence="7" id="KW-1185">Reference proteome</keyword>
<dbReference type="GO" id="GO:0005615">
    <property type="term" value="C:extracellular space"/>
    <property type="evidence" value="ECO:0000318"/>
    <property type="project" value="GO_Central"/>
</dbReference>
<dbReference type="FunFam" id="3.90.70.10:FF:000476">
    <property type="entry name" value="Uncharacterized protein"/>
    <property type="match status" value="1"/>
</dbReference>
<keyword evidence="2" id="KW-1015">Disulfide bond</keyword>
<dbReference type="GO" id="GO:0051603">
    <property type="term" value="P:proteolysis involved in protein catabolic process"/>
    <property type="evidence" value="ECO:0000318"/>
    <property type="project" value="GO_Central"/>
</dbReference>
<dbReference type="InterPro" id="IPR038765">
    <property type="entry name" value="Papain-like_cys_pep_sf"/>
</dbReference>
<dbReference type="InParanoid" id="E9HWM3"/>
<dbReference type="GO" id="GO:0004197">
    <property type="term" value="F:cysteine-type endopeptidase activity"/>
    <property type="evidence" value="ECO:0000318"/>
    <property type="project" value="GO_Central"/>
</dbReference>
<comment type="similarity">
    <text evidence="1">Belongs to the peptidase C1 family.</text>
</comment>
<feature type="domain" description="Peptidase C1A papain C-terminal" evidence="4">
    <location>
        <begin position="112"/>
        <end position="323"/>
    </location>
</feature>
<dbReference type="Pfam" id="PF08246">
    <property type="entry name" value="Inhibitor_I29"/>
    <property type="match status" value="1"/>
</dbReference>
<dbReference type="SMART" id="SM00848">
    <property type="entry name" value="Inhibitor_I29"/>
    <property type="match status" value="1"/>
</dbReference>
<evidence type="ECO:0000259" key="5">
    <source>
        <dbReference type="SMART" id="SM00848"/>
    </source>
</evidence>
<gene>
    <name evidence="6" type="ORF">DAPPUDRAFT_334898</name>
</gene>
<accession>E9HWM3</accession>
<dbReference type="PROSITE" id="PS00640">
    <property type="entry name" value="THIOL_PROTEASE_ASN"/>
    <property type="match status" value="1"/>
</dbReference>
<dbReference type="PROSITE" id="PS00639">
    <property type="entry name" value="THIOL_PROTEASE_HIS"/>
    <property type="match status" value="1"/>
</dbReference>
<evidence type="ECO:0000256" key="3">
    <source>
        <dbReference type="SAM" id="SignalP"/>
    </source>
</evidence>
<dbReference type="InterPro" id="IPR039417">
    <property type="entry name" value="Peptidase_C1A_papain-like"/>
</dbReference>
<dbReference type="Gene3D" id="3.90.70.10">
    <property type="entry name" value="Cysteine proteinases"/>
    <property type="match status" value="1"/>
</dbReference>
<organism evidence="6 7">
    <name type="scientific">Daphnia pulex</name>
    <name type="common">Water flea</name>
    <dbReference type="NCBI Taxonomy" id="6669"/>
    <lineage>
        <taxon>Eukaryota</taxon>
        <taxon>Metazoa</taxon>
        <taxon>Ecdysozoa</taxon>
        <taxon>Arthropoda</taxon>
        <taxon>Crustacea</taxon>
        <taxon>Branchiopoda</taxon>
        <taxon>Diplostraca</taxon>
        <taxon>Cladocera</taxon>
        <taxon>Anomopoda</taxon>
        <taxon>Daphniidae</taxon>
        <taxon>Daphnia</taxon>
    </lineage>
</organism>
<dbReference type="EMBL" id="GL732940">
    <property type="protein sequence ID" value="EFX63863.1"/>
    <property type="molecule type" value="Genomic_DNA"/>
</dbReference>
<dbReference type="Proteomes" id="UP000000305">
    <property type="component" value="Unassembled WGS sequence"/>
</dbReference>
<dbReference type="InterPro" id="IPR025661">
    <property type="entry name" value="Pept_asp_AS"/>
</dbReference>
<dbReference type="SMART" id="SM00645">
    <property type="entry name" value="Pept_C1"/>
    <property type="match status" value="1"/>
</dbReference>
<dbReference type="eggNOG" id="KOG1543">
    <property type="taxonomic scope" value="Eukaryota"/>
</dbReference>
<dbReference type="AlphaFoldDB" id="E9HWM3"/>
<evidence type="ECO:0000259" key="4">
    <source>
        <dbReference type="SMART" id="SM00645"/>
    </source>
</evidence>
<dbReference type="InterPro" id="IPR000668">
    <property type="entry name" value="Peptidase_C1A_C"/>
</dbReference>
<dbReference type="OrthoDB" id="10253408at2759"/>
<sequence length="325" mass="35582">MKMLFAFAVITVALTVVYGAPADPWNEYKNKHGKKYGSTADEAQRKKNFLAKDAMIAKHNSQKNVTYQLGHNQFSDMTTTELSQYLGAIKPANVTRSLEVMAPLAIMETRQLPTSLDYRTHACLAAVKNQGQCGNGWAYSAIGSLEFAWCKKYGTPVVLSEQQLVDFDTYDYGCNGGWYINAWNYLKNVAGGSIQQSLYSYTAKKNTLKFASSKTRANVGSYGNLPKLNAPNMQAALKTYGPISVAIAVTDSFANYASGVYTDTACGNVVDHAVVVVGYGKLNVIDYWIVRNSWGTGWGQSGYGFIQRGVNLCHIEEHAAFVTAA</sequence>
<dbReference type="InterPro" id="IPR013201">
    <property type="entry name" value="Prot_inhib_I29"/>
</dbReference>
<dbReference type="PRINTS" id="PR00705">
    <property type="entry name" value="PAPAIN"/>
</dbReference>
<dbReference type="PhylomeDB" id="E9HWM3"/>
<evidence type="ECO:0000313" key="6">
    <source>
        <dbReference type="EMBL" id="EFX63863.1"/>
    </source>
</evidence>